<dbReference type="AlphaFoldDB" id="A0A1S4DR74"/>
<organism evidence="2">
    <name type="scientific">Nicotiana tabacum</name>
    <name type="common">Common tobacco</name>
    <dbReference type="NCBI Taxonomy" id="4097"/>
    <lineage>
        <taxon>Eukaryota</taxon>
        <taxon>Viridiplantae</taxon>
        <taxon>Streptophyta</taxon>
        <taxon>Embryophyta</taxon>
        <taxon>Tracheophyta</taxon>
        <taxon>Spermatophyta</taxon>
        <taxon>Magnoliopsida</taxon>
        <taxon>eudicotyledons</taxon>
        <taxon>Gunneridae</taxon>
        <taxon>Pentapetalae</taxon>
        <taxon>asterids</taxon>
        <taxon>lamiids</taxon>
        <taxon>Solanales</taxon>
        <taxon>Solanaceae</taxon>
        <taxon>Nicotianoideae</taxon>
        <taxon>Nicotianeae</taxon>
        <taxon>Nicotiana</taxon>
    </lineage>
</organism>
<sequence length="278" mass="31238">MTKKPYLFIESSNREAPIDQVTARSLLRFNCVSKSWKTLISEPYFARKHLNHAKNDQNSQRMFICELGPEDGIFSMYCCPLSSNQLVEDVRKLNFPSVCEPLYCSSYCGCDGLAIVDVSDNIADECSILLLWNPSTRQSVVLPYPKPGGIFCLGMGYDSRSDYKILKIMEVEDFGCEIPCEILALKSGSWKKIDKHPHGIRSMLSAMHSLAFVHVAFHWIGISRNYYVVSFNISNEVYGEMPLPEQICLMSNIGIGISVLEGMLCVYSTSNFVGGDTF</sequence>
<protein>
    <submittedName>
        <fullName evidence="2">F-box protein At3g16210</fullName>
    </submittedName>
</protein>
<proteinExistence type="predicted"/>
<dbReference type="PANTHER" id="PTHR31672">
    <property type="entry name" value="BNACNNG10540D PROTEIN"/>
    <property type="match status" value="1"/>
</dbReference>
<feature type="domain" description="F-box associated beta-propeller type 1" evidence="1">
    <location>
        <begin position="83"/>
        <end position="248"/>
    </location>
</feature>
<dbReference type="OrthoDB" id="1166304at2759"/>
<dbReference type="InterPro" id="IPR017451">
    <property type="entry name" value="F-box-assoc_interact_dom"/>
</dbReference>
<gene>
    <name evidence="2" type="primary">LOC107832582</name>
</gene>
<dbReference type="InterPro" id="IPR050796">
    <property type="entry name" value="SCF_F-box_component"/>
</dbReference>
<dbReference type="STRING" id="4097.A0A1S4DR74"/>
<dbReference type="SUPFAM" id="SSF81383">
    <property type="entry name" value="F-box domain"/>
    <property type="match status" value="1"/>
</dbReference>
<dbReference type="InterPro" id="IPR006527">
    <property type="entry name" value="F-box-assoc_dom_typ1"/>
</dbReference>
<dbReference type="InterPro" id="IPR036047">
    <property type="entry name" value="F-box-like_dom_sf"/>
</dbReference>
<dbReference type="RefSeq" id="XP_016515925.1">
    <property type="nucleotide sequence ID" value="XM_016660439.1"/>
</dbReference>
<dbReference type="Pfam" id="PF07734">
    <property type="entry name" value="FBA_1"/>
    <property type="match status" value="1"/>
</dbReference>
<dbReference type="PaxDb" id="4097-A0A1S4DR74"/>
<dbReference type="KEGG" id="nta:107832582"/>
<evidence type="ECO:0000313" key="2">
    <source>
        <dbReference type="RefSeq" id="XP_016515925.1"/>
    </source>
</evidence>
<accession>A0A1S4DR74</accession>
<dbReference type="NCBIfam" id="TIGR01640">
    <property type="entry name" value="F_box_assoc_1"/>
    <property type="match status" value="1"/>
</dbReference>
<name>A0A1S4DR74_TOBAC</name>
<dbReference type="PANTHER" id="PTHR31672:SF13">
    <property type="entry name" value="F-BOX PROTEIN CPR30-LIKE"/>
    <property type="match status" value="1"/>
</dbReference>
<reference evidence="2" key="1">
    <citation type="submission" date="2025-08" db="UniProtKB">
        <authorList>
            <consortium name="RefSeq"/>
        </authorList>
    </citation>
    <scope>IDENTIFICATION</scope>
</reference>
<evidence type="ECO:0000259" key="1">
    <source>
        <dbReference type="Pfam" id="PF07734"/>
    </source>
</evidence>